<proteinExistence type="predicted"/>
<feature type="domain" description="TehB/YeaR-like" evidence="1">
    <location>
        <begin position="15"/>
        <end position="93"/>
    </location>
</feature>
<evidence type="ECO:0000313" key="2">
    <source>
        <dbReference type="EMBL" id="MFD1950796.1"/>
    </source>
</evidence>
<evidence type="ECO:0000313" key="3">
    <source>
        <dbReference type="Proteomes" id="UP001597400"/>
    </source>
</evidence>
<organism evidence="2 3">
    <name type="scientific">Sphingomonas arantia</name>
    <dbReference type="NCBI Taxonomy" id="1460676"/>
    <lineage>
        <taxon>Bacteria</taxon>
        <taxon>Pseudomonadati</taxon>
        <taxon>Pseudomonadota</taxon>
        <taxon>Alphaproteobacteria</taxon>
        <taxon>Sphingomonadales</taxon>
        <taxon>Sphingomonadaceae</taxon>
        <taxon>Sphingomonas</taxon>
    </lineage>
</organism>
<dbReference type="EMBL" id="JBHUGS010000002">
    <property type="protein sequence ID" value="MFD1950796.1"/>
    <property type="molecule type" value="Genomic_DNA"/>
</dbReference>
<gene>
    <name evidence="2" type="ORF">ACFSGX_08455</name>
</gene>
<dbReference type="Proteomes" id="UP001597400">
    <property type="component" value="Unassembled WGS sequence"/>
</dbReference>
<protein>
    <submittedName>
        <fullName evidence="2">DUF1971 domain-containing protein</fullName>
    </submittedName>
</protein>
<name>A0ABW4TXT1_9SPHN</name>
<dbReference type="InterPro" id="IPR014710">
    <property type="entry name" value="RmlC-like_jellyroll"/>
</dbReference>
<dbReference type="Gene3D" id="2.60.120.10">
    <property type="entry name" value="Jelly Rolls"/>
    <property type="match status" value="1"/>
</dbReference>
<accession>A0ABW4TXT1</accession>
<dbReference type="Pfam" id="PF09313">
    <property type="entry name" value="TehB-like"/>
    <property type="match status" value="1"/>
</dbReference>
<dbReference type="RefSeq" id="WP_380929065.1">
    <property type="nucleotide sequence ID" value="NZ_JBHUGS010000002.1"/>
</dbReference>
<dbReference type="InterPro" id="IPR015392">
    <property type="entry name" value="TehB/YeaR-like_dom"/>
</dbReference>
<evidence type="ECO:0000259" key="1">
    <source>
        <dbReference type="Pfam" id="PF09313"/>
    </source>
</evidence>
<reference evidence="3" key="1">
    <citation type="journal article" date="2019" name="Int. J. Syst. Evol. Microbiol.">
        <title>The Global Catalogue of Microorganisms (GCM) 10K type strain sequencing project: providing services to taxonomists for standard genome sequencing and annotation.</title>
        <authorList>
            <consortium name="The Broad Institute Genomics Platform"/>
            <consortium name="The Broad Institute Genome Sequencing Center for Infectious Disease"/>
            <person name="Wu L."/>
            <person name="Ma J."/>
        </authorList>
    </citation>
    <scope>NUCLEOTIDE SEQUENCE [LARGE SCALE GENOMIC DNA]</scope>
    <source>
        <strain evidence="3">CGMCC 1.12702</strain>
    </source>
</reference>
<comment type="caution">
    <text evidence="2">The sequence shown here is derived from an EMBL/GenBank/DDBJ whole genome shotgun (WGS) entry which is preliminary data.</text>
</comment>
<keyword evidence="3" id="KW-1185">Reference proteome</keyword>
<dbReference type="SUPFAM" id="SSF51197">
    <property type="entry name" value="Clavaminate synthase-like"/>
    <property type="match status" value="1"/>
</dbReference>
<sequence>MNPPSPFPEGLQSYKRTPSFDEATVPAGLRADHATKDGTWELIEVESGRLLYRVTDTRRPPTERILTPDDPAGIVEPTILHNVTPLGPVSFHVSFWR</sequence>